<name>A0A6A5UHE2_9PLEO</name>
<dbReference type="OrthoDB" id="3778683at2759"/>
<keyword evidence="2" id="KW-1185">Reference proteome</keyword>
<protein>
    <submittedName>
        <fullName evidence="1">Uncharacterized protein</fullName>
    </submittedName>
</protein>
<dbReference type="AlphaFoldDB" id="A0A6A5UHE2"/>
<gene>
    <name evidence="1" type="ORF">BU23DRAFT_494099</name>
</gene>
<dbReference type="EMBL" id="ML976813">
    <property type="protein sequence ID" value="KAF1964054.1"/>
    <property type="molecule type" value="Genomic_DNA"/>
</dbReference>
<reference evidence="1" key="1">
    <citation type="journal article" date="2020" name="Stud. Mycol.">
        <title>101 Dothideomycetes genomes: a test case for predicting lifestyles and emergence of pathogens.</title>
        <authorList>
            <person name="Haridas S."/>
            <person name="Albert R."/>
            <person name="Binder M."/>
            <person name="Bloem J."/>
            <person name="Labutti K."/>
            <person name="Salamov A."/>
            <person name="Andreopoulos B."/>
            <person name="Baker S."/>
            <person name="Barry K."/>
            <person name="Bills G."/>
            <person name="Bluhm B."/>
            <person name="Cannon C."/>
            <person name="Castanera R."/>
            <person name="Culley D."/>
            <person name="Daum C."/>
            <person name="Ezra D."/>
            <person name="Gonzalez J."/>
            <person name="Henrissat B."/>
            <person name="Kuo A."/>
            <person name="Liang C."/>
            <person name="Lipzen A."/>
            <person name="Lutzoni F."/>
            <person name="Magnuson J."/>
            <person name="Mondo S."/>
            <person name="Nolan M."/>
            <person name="Ohm R."/>
            <person name="Pangilinan J."/>
            <person name="Park H.-J."/>
            <person name="Ramirez L."/>
            <person name="Alfaro M."/>
            <person name="Sun H."/>
            <person name="Tritt A."/>
            <person name="Yoshinaga Y."/>
            <person name="Zwiers L.-H."/>
            <person name="Turgeon B."/>
            <person name="Goodwin S."/>
            <person name="Spatafora J."/>
            <person name="Crous P."/>
            <person name="Grigoriev I."/>
        </authorList>
    </citation>
    <scope>NUCLEOTIDE SEQUENCE</scope>
    <source>
        <strain evidence="1">CBS 107.79</strain>
    </source>
</reference>
<dbReference type="Proteomes" id="UP000800036">
    <property type="component" value="Unassembled WGS sequence"/>
</dbReference>
<evidence type="ECO:0000313" key="1">
    <source>
        <dbReference type="EMBL" id="KAF1964054.1"/>
    </source>
</evidence>
<proteinExistence type="predicted"/>
<accession>A0A6A5UHE2</accession>
<evidence type="ECO:0000313" key="2">
    <source>
        <dbReference type="Proteomes" id="UP000800036"/>
    </source>
</evidence>
<organism evidence="1 2">
    <name type="scientific">Bimuria novae-zelandiae CBS 107.79</name>
    <dbReference type="NCBI Taxonomy" id="1447943"/>
    <lineage>
        <taxon>Eukaryota</taxon>
        <taxon>Fungi</taxon>
        <taxon>Dikarya</taxon>
        <taxon>Ascomycota</taxon>
        <taxon>Pezizomycotina</taxon>
        <taxon>Dothideomycetes</taxon>
        <taxon>Pleosporomycetidae</taxon>
        <taxon>Pleosporales</taxon>
        <taxon>Massarineae</taxon>
        <taxon>Didymosphaeriaceae</taxon>
        <taxon>Bimuria</taxon>
    </lineage>
</organism>
<feature type="non-terminal residue" evidence="1">
    <location>
        <position position="1"/>
    </location>
</feature>
<sequence>IIFSKDRDAFNNVDKYLNNKIAFLKEWWQASLLGVLINVITSICTPQARQLLK</sequence>